<dbReference type="PANTHER" id="PTHR43685:SF2">
    <property type="entry name" value="GLYCOSYLTRANSFERASE 2-LIKE DOMAIN-CONTAINING PROTEIN"/>
    <property type="match status" value="1"/>
</dbReference>
<gene>
    <name evidence="2" type="ORF">HPE63_08935</name>
</gene>
<keyword evidence="3" id="KW-1185">Reference proteome</keyword>
<dbReference type="SUPFAM" id="SSF53448">
    <property type="entry name" value="Nucleotide-diphospho-sugar transferases"/>
    <property type="match status" value="1"/>
</dbReference>
<accession>A0ABR7VAZ6</accession>
<dbReference type="InterPro" id="IPR050834">
    <property type="entry name" value="Glycosyltransf_2"/>
</dbReference>
<dbReference type="Pfam" id="PF00535">
    <property type="entry name" value="Glycos_transf_2"/>
    <property type="match status" value="1"/>
</dbReference>
<comment type="caution">
    <text evidence="2">The sequence shown here is derived from an EMBL/GenBank/DDBJ whole genome shotgun (WGS) entry which is preliminary data.</text>
</comment>
<dbReference type="EMBL" id="JABTCG010000003">
    <property type="protein sequence ID" value="MBD0850792.1"/>
    <property type="molecule type" value="Genomic_DNA"/>
</dbReference>
<dbReference type="InterPro" id="IPR029044">
    <property type="entry name" value="Nucleotide-diphossugar_trans"/>
</dbReference>
<evidence type="ECO:0000313" key="3">
    <source>
        <dbReference type="Proteomes" id="UP000598350"/>
    </source>
</evidence>
<sequence>MQNISPYITHYVQLEEKDTLFVPIPELGKRYYYVFWWHGIPLGHLYLEEVGSADLTMDILNAIIPTLTHYNGNKQQINNIAQAYRNKDFLKFSKVMEEILSSYRSLNIPDEVDVSVVICTRNRSKSLKKCLDSLSKQICTPMEIIVVDNAPTDDSTKFTVALYPGVSYYKEPRPGLDIARNSGARVAKYPIVAYTDDDVRVDPLWSFRIWESFLQENIDAMTGLVIASSLETESQQIFEKHWGFNKGYRDIYFYSDFIFKSSTAPKVWDIGAGANMAFRKKAIERVNYFDDRLDVGAAGCSGDSEIWFRILSSNMTIHYNPRAFVFHEHREDIHQLHKQLFGYMRGHSASVLIQHAQNKAIGYKKYLYFKLPKYYFSLLLTGFPNYNFRYQTLWSEIKGLISGIRFYHNNKHKPPLTP</sequence>
<dbReference type="Gene3D" id="3.90.550.10">
    <property type="entry name" value="Spore Coat Polysaccharide Biosynthesis Protein SpsA, Chain A"/>
    <property type="match status" value="1"/>
</dbReference>
<dbReference type="PANTHER" id="PTHR43685">
    <property type="entry name" value="GLYCOSYLTRANSFERASE"/>
    <property type="match status" value="1"/>
</dbReference>
<proteinExistence type="predicted"/>
<evidence type="ECO:0000259" key="1">
    <source>
        <dbReference type="Pfam" id="PF00535"/>
    </source>
</evidence>
<organism evidence="2 3">
    <name type="scientific">Maribacter arenosus</name>
    <dbReference type="NCBI Taxonomy" id="1854708"/>
    <lineage>
        <taxon>Bacteria</taxon>
        <taxon>Pseudomonadati</taxon>
        <taxon>Bacteroidota</taxon>
        <taxon>Flavobacteriia</taxon>
        <taxon>Flavobacteriales</taxon>
        <taxon>Flavobacteriaceae</taxon>
        <taxon>Maribacter</taxon>
    </lineage>
</organism>
<reference evidence="2 3" key="1">
    <citation type="submission" date="2020-05" db="EMBL/GenBank/DDBJ databases">
        <title>The draft genome sequence of Maribacter arenosus CAU 1321.</title>
        <authorList>
            <person name="Mu L."/>
        </authorList>
    </citation>
    <scope>NUCLEOTIDE SEQUENCE [LARGE SCALE GENOMIC DNA]</scope>
    <source>
        <strain evidence="2 3">CAU 1321</strain>
    </source>
</reference>
<dbReference type="CDD" id="cd00761">
    <property type="entry name" value="Glyco_tranf_GTA_type"/>
    <property type="match status" value="1"/>
</dbReference>
<name>A0ABR7VAZ6_9FLAO</name>
<evidence type="ECO:0000313" key="2">
    <source>
        <dbReference type="EMBL" id="MBD0850792.1"/>
    </source>
</evidence>
<protein>
    <submittedName>
        <fullName evidence="2">Glycosyltransferase family 2 protein</fullName>
    </submittedName>
</protein>
<dbReference type="InterPro" id="IPR001173">
    <property type="entry name" value="Glyco_trans_2-like"/>
</dbReference>
<dbReference type="Proteomes" id="UP000598350">
    <property type="component" value="Unassembled WGS sequence"/>
</dbReference>
<dbReference type="RefSeq" id="WP_188313929.1">
    <property type="nucleotide sequence ID" value="NZ_JABTCG010000003.1"/>
</dbReference>
<feature type="domain" description="Glycosyltransferase 2-like" evidence="1">
    <location>
        <begin position="115"/>
        <end position="284"/>
    </location>
</feature>